<feature type="compositionally biased region" description="Low complexity" evidence="1">
    <location>
        <begin position="1"/>
        <end position="22"/>
    </location>
</feature>
<proteinExistence type="predicted"/>
<feature type="compositionally biased region" description="Low complexity" evidence="1">
    <location>
        <begin position="252"/>
        <end position="263"/>
    </location>
</feature>
<feature type="compositionally biased region" description="Pro residues" evidence="1">
    <location>
        <begin position="197"/>
        <end position="211"/>
    </location>
</feature>
<dbReference type="AlphaFoldDB" id="A0A0G4HJN8"/>
<feature type="compositionally biased region" description="Polar residues" evidence="1">
    <location>
        <begin position="264"/>
        <end position="278"/>
    </location>
</feature>
<reference evidence="2" key="1">
    <citation type="submission" date="2014-11" db="EMBL/GenBank/DDBJ databases">
        <authorList>
            <person name="Otto D Thomas"/>
            <person name="Naeem Raeece"/>
        </authorList>
    </citation>
    <scope>NUCLEOTIDE SEQUENCE</scope>
</reference>
<sequence>MRTGGAAPLEAVSSSSSSAAADARPDLLIPPPPSGRRPVQTASGGSSSTRAAAEEVRALGKRRCSANPEGSWIVPGDRTFENEEPPPSDSEPGVLRVPAQKFPRHGAMGGIEVPVESLLAPAGMTAPHEPSPHALQLQQQQQQQYSLPHALPPTGSRPPPPGVLQPGTTNTAFFGAHLPSNHHPFQFTPAGNHPAPYQLPLPPSNRPPFPFPLAGNYRRPHQWSQHQQQHQPASSQNGHSETQRIGPAGHVSSSQTQNNRSSTYQWRPPSQQQDSSVTRRGGGGGF</sequence>
<feature type="compositionally biased region" description="Low complexity" evidence="1">
    <location>
        <begin position="222"/>
        <end position="236"/>
    </location>
</feature>
<feature type="compositionally biased region" description="Low complexity" evidence="1">
    <location>
        <begin position="41"/>
        <end position="51"/>
    </location>
</feature>
<name>A0A0G4HJN8_9ALVE</name>
<organism evidence="2">
    <name type="scientific">Chromera velia CCMP2878</name>
    <dbReference type="NCBI Taxonomy" id="1169474"/>
    <lineage>
        <taxon>Eukaryota</taxon>
        <taxon>Sar</taxon>
        <taxon>Alveolata</taxon>
        <taxon>Colpodellida</taxon>
        <taxon>Chromeraceae</taxon>
        <taxon>Chromera</taxon>
    </lineage>
</organism>
<accession>A0A0G4HJN8</accession>
<feature type="compositionally biased region" description="Low complexity" evidence="1">
    <location>
        <begin position="135"/>
        <end position="144"/>
    </location>
</feature>
<dbReference type="EMBL" id="CDMZ01002919">
    <property type="protein sequence ID" value="CEM44398.1"/>
    <property type="molecule type" value="Genomic_DNA"/>
</dbReference>
<dbReference type="VEuPathDB" id="CryptoDB:Cvel_28324"/>
<feature type="region of interest" description="Disordered" evidence="1">
    <location>
        <begin position="119"/>
        <end position="286"/>
    </location>
</feature>
<gene>
    <name evidence="2" type="ORF">Cvel_28324</name>
</gene>
<feature type="region of interest" description="Disordered" evidence="1">
    <location>
        <begin position="1"/>
        <end position="95"/>
    </location>
</feature>
<evidence type="ECO:0000313" key="2">
    <source>
        <dbReference type="EMBL" id="CEM44398.1"/>
    </source>
</evidence>
<evidence type="ECO:0000256" key="1">
    <source>
        <dbReference type="SAM" id="MobiDB-lite"/>
    </source>
</evidence>
<protein>
    <submittedName>
        <fullName evidence="2">Uncharacterized protein</fullName>
    </submittedName>
</protein>